<gene>
    <name evidence="2" type="ORF">FGG15_06745</name>
</gene>
<reference evidence="2 3" key="1">
    <citation type="submission" date="2019-05" db="EMBL/GenBank/DDBJ databases">
        <title>Flagellimonas sp. AsT0115, sp. nov., isolated from a marine red algae, Asparagopsis taxiformis.</title>
        <authorList>
            <person name="Kim J."/>
            <person name="Jeong S.E."/>
            <person name="Jeon C.O."/>
        </authorList>
    </citation>
    <scope>NUCLEOTIDE SEQUENCE [LARGE SCALE GENOMIC DNA]</scope>
    <source>
        <strain evidence="2 3">AsT0115</strain>
    </source>
</reference>
<dbReference type="Gene3D" id="3.40.630.30">
    <property type="match status" value="1"/>
</dbReference>
<dbReference type="SUPFAM" id="SSF55729">
    <property type="entry name" value="Acyl-CoA N-acyltransferases (Nat)"/>
    <property type="match status" value="1"/>
</dbReference>
<dbReference type="RefSeq" id="WP_138834519.1">
    <property type="nucleotide sequence ID" value="NZ_VCNI01000001.1"/>
</dbReference>
<feature type="domain" description="N-acetyltransferase" evidence="1">
    <location>
        <begin position="3"/>
        <end position="167"/>
    </location>
</feature>
<dbReference type="Pfam" id="PF00583">
    <property type="entry name" value="Acetyltransf_1"/>
    <property type="match status" value="1"/>
</dbReference>
<comment type="caution">
    <text evidence="2">The sequence shown here is derived from an EMBL/GenBank/DDBJ whole genome shotgun (WGS) entry which is preliminary data.</text>
</comment>
<evidence type="ECO:0000313" key="3">
    <source>
        <dbReference type="Proteomes" id="UP000751614"/>
    </source>
</evidence>
<evidence type="ECO:0000313" key="2">
    <source>
        <dbReference type="EMBL" id="TMU57238.1"/>
    </source>
</evidence>
<accession>A0ABY2WQH4</accession>
<dbReference type="Proteomes" id="UP000751614">
    <property type="component" value="Unassembled WGS sequence"/>
</dbReference>
<protein>
    <submittedName>
        <fullName evidence="2">GNAT family N-acetyltransferase</fullName>
    </submittedName>
</protein>
<proteinExistence type="predicted"/>
<dbReference type="CDD" id="cd04301">
    <property type="entry name" value="NAT_SF"/>
    <property type="match status" value="1"/>
</dbReference>
<dbReference type="InterPro" id="IPR000182">
    <property type="entry name" value="GNAT_dom"/>
</dbReference>
<dbReference type="PROSITE" id="PS51186">
    <property type="entry name" value="GNAT"/>
    <property type="match status" value="1"/>
</dbReference>
<name>A0ABY2WQH4_9FLAO</name>
<keyword evidence="3" id="KW-1185">Reference proteome</keyword>
<evidence type="ECO:0000259" key="1">
    <source>
        <dbReference type="PROSITE" id="PS51186"/>
    </source>
</evidence>
<dbReference type="InterPro" id="IPR016181">
    <property type="entry name" value="Acyl_CoA_acyltransferase"/>
</dbReference>
<dbReference type="EMBL" id="VCNI01000001">
    <property type="protein sequence ID" value="TMU57238.1"/>
    <property type="molecule type" value="Genomic_DNA"/>
</dbReference>
<sequence length="173" mass="19736">MTVHLEPLTRETLAEYISIGKQSYHEHYLHLWENSNPAPYISRSFTEEVVSVDFKNPNLKHFLVKFEAKTAGIVKLVVDSPLDEHTPDVSLLAQKIYLLQAYSGKGLGKKVLVLIEQYAKKLGKKILWLDTMQKGGPIKFYLKQGFQIKKESELTIPGAIPSEKPMWVLTKQL</sequence>
<organism evidence="2 3">
    <name type="scientific">Flagellimonas algicola</name>
    <dbReference type="NCBI Taxonomy" id="2583815"/>
    <lineage>
        <taxon>Bacteria</taxon>
        <taxon>Pseudomonadati</taxon>
        <taxon>Bacteroidota</taxon>
        <taxon>Flavobacteriia</taxon>
        <taxon>Flavobacteriales</taxon>
        <taxon>Flavobacteriaceae</taxon>
        <taxon>Flagellimonas</taxon>
    </lineage>
</organism>